<organism evidence="3 4">
    <name type="scientific">Lithospermum erythrorhizon</name>
    <name type="common">Purple gromwell</name>
    <name type="synonym">Lithospermum officinale var. erythrorhizon</name>
    <dbReference type="NCBI Taxonomy" id="34254"/>
    <lineage>
        <taxon>Eukaryota</taxon>
        <taxon>Viridiplantae</taxon>
        <taxon>Streptophyta</taxon>
        <taxon>Embryophyta</taxon>
        <taxon>Tracheophyta</taxon>
        <taxon>Spermatophyta</taxon>
        <taxon>Magnoliopsida</taxon>
        <taxon>eudicotyledons</taxon>
        <taxon>Gunneridae</taxon>
        <taxon>Pentapetalae</taxon>
        <taxon>asterids</taxon>
        <taxon>lamiids</taxon>
        <taxon>Boraginales</taxon>
        <taxon>Boraginaceae</taxon>
        <taxon>Boraginoideae</taxon>
        <taxon>Lithospermeae</taxon>
        <taxon>Lithospermum</taxon>
    </lineage>
</organism>
<evidence type="ECO:0000313" key="3">
    <source>
        <dbReference type="EMBL" id="GAA0154599.1"/>
    </source>
</evidence>
<dbReference type="PANTHER" id="PTHR35274:SF2">
    <property type="entry name" value="E6-LIKE PROTEIN"/>
    <property type="match status" value="1"/>
</dbReference>
<gene>
    <name evidence="3" type="ORF">LIER_37921</name>
</gene>
<dbReference type="EMBL" id="BAABME010018662">
    <property type="protein sequence ID" value="GAA0154599.1"/>
    <property type="molecule type" value="Genomic_DNA"/>
</dbReference>
<name>A0AAV3PST9_LITER</name>
<dbReference type="Proteomes" id="UP001454036">
    <property type="component" value="Unassembled WGS sequence"/>
</dbReference>
<dbReference type="AlphaFoldDB" id="A0AAV3PST9"/>
<feature type="region of interest" description="Disordered" evidence="1">
    <location>
        <begin position="179"/>
        <end position="198"/>
    </location>
</feature>
<dbReference type="PANTHER" id="PTHR35274">
    <property type="entry name" value="E6-LIKE PROTEIN"/>
    <property type="match status" value="1"/>
</dbReference>
<feature type="signal peptide" evidence="2">
    <location>
        <begin position="1"/>
        <end position="24"/>
    </location>
</feature>
<accession>A0AAV3PST9</accession>
<comment type="caution">
    <text evidence="3">The sequence shown here is derived from an EMBL/GenBank/DDBJ whole genome shotgun (WGS) entry which is preliminary data.</text>
</comment>
<feature type="region of interest" description="Disordered" evidence="1">
    <location>
        <begin position="239"/>
        <end position="264"/>
    </location>
</feature>
<keyword evidence="4" id="KW-1185">Reference proteome</keyword>
<evidence type="ECO:0000256" key="2">
    <source>
        <dbReference type="SAM" id="SignalP"/>
    </source>
</evidence>
<keyword evidence="2" id="KW-0732">Signal</keyword>
<feature type="compositionally biased region" description="Polar residues" evidence="1">
    <location>
        <begin position="239"/>
        <end position="259"/>
    </location>
</feature>
<dbReference type="InterPro" id="IPR040290">
    <property type="entry name" value="Prot_E6-like"/>
</dbReference>
<proteinExistence type="predicted"/>
<protein>
    <submittedName>
        <fullName evidence="3">Uncharacterized protein</fullName>
    </submittedName>
</protein>
<evidence type="ECO:0000256" key="1">
    <source>
        <dbReference type="SAM" id="MobiDB-lite"/>
    </source>
</evidence>
<sequence length="335" mass="39097">MALKHVALIFLFALFLSSLREIQARDSQMFNKIPSKTNEVVVEVKQPQQNLPNKEATDLAFNLDQQQENEPNFIPENNYGLYGHESGQFSPTQTPNSNNQNLQTNPNLQNNFPNNAKYLPKNYNTVAYVTQPEDFNDNSFSDNGYTTNKNNNNYQTLDNSNNYNNAQRKDMSNKFDFMDNEEDTSVNDNTNKYYTDEANKNNNFNTRFMDDSETSTNNFNTRFMDDSETSTNNNFNTRFMGDSQTSTNNNNNYFNSGKSRVNRVEPQGMSDTRFMENGKYHYNINSGKYSRDHPYMNPMVMRTKYNPTGYSNIDNSYQYNNYNEEEQYQNEDNMP</sequence>
<reference evidence="3 4" key="1">
    <citation type="submission" date="2024-01" db="EMBL/GenBank/DDBJ databases">
        <title>The complete chloroplast genome sequence of Lithospermum erythrorhizon: insights into the phylogenetic relationship among Boraginaceae species and the maternal lineages of purple gromwells.</title>
        <authorList>
            <person name="Okada T."/>
            <person name="Watanabe K."/>
        </authorList>
    </citation>
    <scope>NUCLEOTIDE SEQUENCE [LARGE SCALE GENOMIC DNA]</scope>
</reference>
<feature type="chain" id="PRO_5043977249" evidence="2">
    <location>
        <begin position="25"/>
        <end position="335"/>
    </location>
</feature>
<evidence type="ECO:0000313" key="4">
    <source>
        <dbReference type="Proteomes" id="UP001454036"/>
    </source>
</evidence>